<gene>
    <name evidence="2" type="primary">LOC111084434</name>
</gene>
<sequence>MPSIDFSYEAAKRRLDFINLPFMPPNLTDAERHIFLSSLLDFTNVSMVRATGGLLKFLEKNRIGIQLESEDSRIPILGLSSFTLEKILWMDENTYSAFQVFTLLLALASHGFCHISYLSIVWAGGKIGAAYYDIEACQIQMFPDQSESPPDFGLVKISCTTDFETAHGFRSFNVNIQLTPNR</sequence>
<name>A0ABM1RZP1_LIMPO</name>
<keyword evidence="1" id="KW-1185">Reference proteome</keyword>
<reference evidence="2" key="1">
    <citation type="submission" date="2025-08" db="UniProtKB">
        <authorList>
            <consortium name="RefSeq"/>
        </authorList>
    </citation>
    <scope>IDENTIFICATION</scope>
    <source>
        <tissue evidence="2">Muscle</tissue>
    </source>
</reference>
<protein>
    <submittedName>
        <fullName evidence="2">MutS protein homolog 5-like</fullName>
    </submittedName>
</protein>
<dbReference type="GeneID" id="111084434"/>
<organism evidence="1 2">
    <name type="scientific">Limulus polyphemus</name>
    <name type="common">Atlantic horseshoe crab</name>
    <dbReference type="NCBI Taxonomy" id="6850"/>
    <lineage>
        <taxon>Eukaryota</taxon>
        <taxon>Metazoa</taxon>
        <taxon>Ecdysozoa</taxon>
        <taxon>Arthropoda</taxon>
        <taxon>Chelicerata</taxon>
        <taxon>Merostomata</taxon>
        <taxon>Xiphosura</taxon>
        <taxon>Limulidae</taxon>
        <taxon>Limulus</taxon>
    </lineage>
</organism>
<dbReference type="RefSeq" id="XP_022236846.1">
    <property type="nucleotide sequence ID" value="XM_022381138.1"/>
</dbReference>
<dbReference type="Proteomes" id="UP000694941">
    <property type="component" value="Unplaced"/>
</dbReference>
<evidence type="ECO:0000313" key="1">
    <source>
        <dbReference type="Proteomes" id="UP000694941"/>
    </source>
</evidence>
<accession>A0ABM1RZP1</accession>
<evidence type="ECO:0000313" key="2">
    <source>
        <dbReference type="RefSeq" id="XP_022236846.1"/>
    </source>
</evidence>
<proteinExistence type="predicted"/>